<sequence>MRQPPIDREVLEQRMAIPVLLAELSYKNTEKSVELMREWGEKKLPITPMYDKIVTEIVKCHNKNNTEAHA</sequence>
<protein>
    <submittedName>
        <fullName evidence="1">Uncharacterized protein</fullName>
    </submittedName>
</protein>
<evidence type="ECO:0000313" key="2">
    <source>
        <dbReference type="Proteomes" id="UP000239047"/>
    </source>
</evidence>
<organism evidence="1 2">
    <name type="scientific">Jeotgalibacillus proteolyticus</name>
    <dbReference type="NCBI Taxonomy" id="2082395"/>
    <lineage>
        <taxon>Bacteria</taxon>
        <taxon>Bacillati</taxon>
        <taxon>Bacillota</taxon>
        <taxon>Bacilli</taxon>
        <taxon>Bacillales</taxon>
        <taxon>Caryophanaceae</taxon>
        <taxon>Jeotgalibacillus</taxon>
    </lineage>
</organism>
<gene>
    <name evidence="1" type="ORF">C4B60_00705</name>
</gene>
<dbReference type="OrthoDB" id="2974520at2"/>
<dbReference type="Proteomes" id="UP000239047">
    <property type="component" value="Unassembled WGS sequence"/>
</dbReference>
<dbReference type="AlphaFoldDB" id="A0A2S5GFX1"/>
<evidence type="ECO:0000313" key="1">
    <source>
        <dbReference type="EMBL" id="PPA71930.1"/>
    </source>
</evidence>
<proteinExistence type="predicted"/>
<accession>A0A2S5GFX1</accession>
<dbReference type="EMBL" id="PREZ01000001">
    <property type="protein sequence ID" value="PPA71930.1"/>
    <property type="molecule type" value="Genomic_DNA"/>
</dbReference>
<comment type="caution">
    <text evidence="1">The sequence shown here is derived from an EMBL/GenBank/DDBJ whole genome shotgun (WGS) entry which is preliminary data.</text>
</comment>
<keyword evidence="2" id="KW-1185">Reference proteome</keyword>
<dbReference type="RefSeq" id="WP_104055713.1">
    <property type="nucleotide sequence ID" value="NZ_PREZ01000001.1"/>
</dbReference>
<name>A0A2S5GFX1_9BACL</name>
<reference evidence="1 2" key="1">
    <citation type="submission" date="2018-02" db="EMBL/GenBank/DDBJ databases">
        <title>Jeotgalibacillus proteolyticum sp. nov. a protease producing bacterium isolated from ocean sediments of Laizhou Bay.</title>
        <authorList>
            <person name="Li Y."/>
        </authorList>
    </citation>
    <scope>NUCLEOTIDE SEQUENCE [LARGE SCALE GENOMIC DNA]</scope>
    <source>
        <strain evidence="1 2">22-7</strain>
    </source>
</reference>